<feature type="transmembrane region" description="Helical" evidence="7">
    <location>
        <begin position="49"/>
        <end position="74"/>
    </location>
</feature>
<dbReference type="InterPro" id="IPR023298">
    <property type="entry name" value="ATPase_P-typ_TM_dom_sf"/>
</dbReference>
<dbReference type="SUPFAM" id="SSF81660">
    <property type="entry name" value="Metal cation-transporting ATPase, ATP-binding domain N"/>
    <property type="match status" value="1"/>
</dbReference>
<evidence type="ECO:0000256" key="6">
    <source>
        <dbReference type="ARBA" id="ARBA00023136"/>
    </source>
</evidence>
<reference evidence="9 10" key="1">
    <citation type="submission" date="2019-12" db="EMBL/GenBank/DDBJ databases">
        <title>Genome sequenceing of Clostridium bovifaecis.</title>
        <authorList>
            <person name="Yao Y."/>
        </authorList>
    </citation>
    <scope>NUCLEOTIDE SEQUENCE [LARGE SCALE GENOMIC DNA]</scope>
    <source>
        <strain evidence="9 10">BXX</strain>
    </source>
</reference>
<evidence type="ECO:0000256" key="5">
    <source>
        <dbReference type="ARBA" id="ARBA00022989"/>
    </source>
</evidence>
<evidence type="ECO:0000313" key="9">
    <source>
        <dbReference type="EMBL" id="QGU95519.1"/>
    </source>
</evidence>
<evidence type="ECO:0000313" key="10">
    <source>
        <dbReference type="Proteomes" id="UP000422764"/>
    </source>
</evidence>
<feature type="transmembrane region" description="Helical" evidence="7">
    <location>
        <begin position="808"/>
        <end position="826"/>
    </location>
</feature>
<dbReference type="GO" id="GO:0030007">
    <property type="term" value="P:intracellular potassium ion homeostasis"/>
    <property type="evidence" value="ECO:0007669"/>
    <property type="project" value="TreeGrafter"/>
</dbReference>
<evidence type="ECO:0000259" key="8">
    <source>
        <dbReference type="SMART" id="SM00831"/>
    </source>
</evidence>
<dbReference type="InterPro" id="IPR004014">
    <property type="entry name" value="ATPase_P-typ_cation-transptr_N"/>
</dbReference>
<feature type="transmembrane region" description="Helical" evidence="7">
    <location>
        <begin position="278"/>
        <end position="298"/>
    </location>
</feature>
<keyword evidence="6 7" id="KW-0472">Membrane</keyword>
<dbReference type="Pfam" id="PF00122">
    <property type="entry name" value="E1-E2_ATPase"/>
    <property type="match status" value="1"/>
</dbReference>
<dbReference type="GO" id="GO:0006883">
    <property type="term" value="P:intracellular sodium ion homeostasis"/>
    <property type="evidence" value="ECO:0007669"/>
    <property type="project" value="TreeGrafter"/>
</dbReference>
<dbReference type="InterPro" id="IPR036412">
    <property type="entry name" value="HAD-like_sf"/>
</dbReference>
<evidence type="ECO:0000256" key="4">
    <source>
        <dbReference type="ARBA" id="ARBA00022692"/>
    </source>
</evidence>
<evidence type="ECO:0000256" key="2">
    <source>
        <dbReference type="ARBA" id="ARBA00005675"/>
    </source>
</evidence>
<organism evidence="9 10">
    <name type="scientific">Clostridium bovifaecis</name>
    <dbReference type="NCBI Taxonomy" id="2184719"/>
    <lineage>
        <taxon>Bacteria</taxon>
        <taxon>Bacillati</taxon>
        <taxon>Bacillota</taxon>
        <taxon>Clostridia</taxon>
        <taxon>Eubacteriales</taxon>
        <taxon>Clostridiaceae</taxon>
        <taxon>Clostridium</taxon>
    </lineage>
</organism>
<evidence type="ECO:0000256" key="3">
    <source>
        <dbReference type="ARBA" id="ARBA00022475"/>
    </source>
</evidence>
<dbReference type="SUPFAM" id="SSF81665">
    <property type="entry name" value="Calcium ATPase, transmembrane domain M"/>
    <property type="match status" value="1"/>
</dbReference>
<dbReference type="Proteomes" id="UP000422764">
    <property type="component" value="Chromosome"/>
</dbReference>
<dbReference type="GO" id="GO:0036376">
    <property type="term" value="P:sodium ion export across plasma membrane"/>
    <property type="evidence" value="ECO:0007669"/>
    <property type="project" value="TreeGrafter"/>
</dbReference>
<dbReference type="Pfam" id="PF13246">
    <property type="entry name" value="Cation_ATPase"/>
    <property type="match status" value="1"/>
</dbReference>
<dbReference type="GO" id="GO:1902600">
    <property type="term" value="P:proton transmembrane transport"/>
    <property type="evidence" value="ECO:0007669"/>
    <property type="project" value="TreeGrafter"/>
</dbReference>
<feature type="transmembrane region" description="Helical" evidence="7">
    <location>
        <begin position="750"/>
        <end position="768"/>
    </location>
</feature>
<dbReference type="SUPFAM" id="SSF81653">
    <property type="entry name" value="Calcium ATPase, transduction domain A"/>
    <property type="match status" value="1"/>
</dbReference>
<comment type="similarity">
    <text evidence="2">Belongs to the cation transport ATPase (P-type) (TC 3.A.3) family. Type IIA subfamily.</text>
</comment>
<dbReference type="Gene3D" id="3.40.1110.10">
    <property type="entry name" value="Calcium-transporting ATPase, cytoplasmic domain N"/>
    <property type="match status" value="1"/>
</dbReference>
<dbReference type="InterPro" id="IPR023299">
    <property type="entry name" value="ATPase_P-typ_cyto_dom_N"/>
</dbReference>
<dbReference type="AlphaFoldDB" id="A0A6I6EPD1"/>
<dbReference type="Gene3D" id="2.70.150.10">
    <property type="entry name" value="Calcium-transporting ATPase, cytoplasmic transduction domain A"/>
    <property type="match status" value="1"/>
</dbReference>
<dbReference type="InterPro" id="IPR059000">
    <property type="entry name" value="ATPase_P-type_domA"/>
</dbReference>
<dbReference type="Gene3D" id="3.40.50.1000">
    <property type="entry name" value="HAD superfamily/HAD-like"/>
    <property type="match status" value="1"/>
</dbReference>
<evidence type="ECO:0000256" key="7">
    <source>
        <dbReference type="SAM" id="Phobius"/>
    </source>
</evidence>
<dbReference type="PANTHER" id="PTHR43294:SF21">
    <property type="entry name" value="CATION TRANSPORTING ATPASE"/>
    <property type="match status" value="1"/>
</dbReference>
<keyword evidence="3" id="KW-1003">Cell membrane</keyword>
<dbReference type="GO" id="GO:0005886">
    <property type="term" value="C:plasma membrane"/>
    <property type="evidence" value="ECO:0007669"/>
    <property type="project" value="UniProtKB-SubCell"/>
</dbReference>
<dbReference type="PANTHER" id="PTHR43294">
    <property type="entry name" value="SODIUM/POTASSIUM-TRANSPORTING ATPASE SUBUNIT ALPHA"/>
    <property type="match status" value="1"/>
</dbReference>
<dbReference type="GO" id="GO:1990573">
    <property type="term" value="P:potassium ion import across plasma membrane"/>
    <property type="evidence" value="ECO:0007669"/>
    <property type="project" value="TreeGrafter"/>
</dbReference>
<feature type="transmembrane region" description="Helical" evidence="7">
    <location>
        <begin position="774"/>
        <end position="796"/>
    </location>
</feature>
<keyword evidence="4 7" id="KW-0812">Transmembrane</keyword>
<proteinExistence type="inferred from homology"/>
<feature type="domain" description="Cation-transporting P-type ATPase N-terminal" evidence="8">
    <location>
        <begin position="3"/>
        <end position="74"/>
    </location>
</feature>
<dbReference type="Pfam" id="PF00690">
    <property type="entry name" value="Cation_ATPase_N"/>
    <property type="match status" value="1"/>
</dbReference>
<feature type="transmembrane region" description="Helical" evidence="7">
    <location>
        <begin position="80"/>
        <end position="97"/>
    </location>
</feature>
<dbReference type="Gene3D" id="1.20.1110.10">
    <property type="entry name" value="Calcium-transporting ATPase, transmembrane domain"/>
    <property type="match status" value="1"/>
</dbReference>
<dbReference type="GO" id="GO:0005391">
    <property type="term" value="F:P-type sodium:potassium-exchanging transporter activity"/>
    <property type="evidence" value="ECO:0007669"/>
    <property type="project" value="TreeGrafter"/>
</dbReference>
<dbReference type="SMART" id="SM00831">
    <property type="entry name" value="Cation_ATPase_N"/>
    <property type="match status" value="1"/>
</dbReference>
<gene>
    <name evidence="9" type="ORF">GOM49_10840</name>
</gene>
<feature type="transmembrane region" description="Helical" evidence="7">
    <location>
        <begin position="249"/>
        <end position="266"/>
    </location>
</feature>
<keyword evidence="5 7" id="KW-1133">Transmembrane helix</keyword>
<feature type="transmembrane region" description="Helical" evidence="7">
    <location>
        <begin position="838"/>
        <end position="857"/>
    </location>
</feature>
<protein>
    <submittedName>
        <fullName evidence="9">Cation-transporting P-type ATPase</fullName>
    </submittedName>
</protein>
<dbReference type="InterPro" id="IPR023214">
    <property type="entry name" value="HAD_sf"/>
</dbReference>
<dbReference type="GO" id="GO:0000166">
    <property type="term" value="F:nucleotide binding"/>
    <property type="evidence" value="ECO:0007669"/>
    <property type="project" value="InterPro"/>
</dbReference>
<dbReference type="InterPro" id="IPR008250">
    <property type="entry name" value="ATPase_P-typ_transduc_dom_A_sf"/>
</dbReference>
<dbReference type="PRINTS" id="PR00119">
    <property type="entry name" value="CATATPASE"/>
</dbReference>
<keyword evidence="10" id="KW-1185">Reference proteome</keyword>
<dbReference type="EMBL" id="CP046522">
    <property type="protein sequence ID" value="QGU95519.1"/>
    <property type="molecule type" value="Genomic_DNA"/>
</dbReference>
<accession>A0A6I6EPD1</accession>
<comment type="subcellular location">
    <subcellularLocation>
        <location evidence="1">Cell membrane</location>
        <topology evidence="1">Multi-pass membrane protein</topology>
    </subcellularLocation>
</comment>
<feature type="transmembrane region" description="Helical" evidence="7">
    <location>
        <begin position="674"/>
        <end position="696"/>
    </location>
</feature>
<dbReference type="InterPro" id="IPR050510">
    <property type="entry name" value="Cation_transp_ATPase_P-type"/>
</dbReference>
<name>A0A6I6EPD1_9CLOT</name>
<sequence>MRAWYNSSWNEVVRELESDFKYGLTEDRVKQNRKNFGDNKTLNLKNKSFIILFLKHMSKLYCILGILITIFLFYTYNWKSAAFLCCTTLFSMLLYAIKDYKNENRLNNLRSITPQKADVVREGKLLNLKPEELVVGDIVCVEKGDIVPADLRIIECEELKVKESAISGDIKLVEKYETKIEDKELLPSDMKNILFKSSFVIEGSAKGIVVEVGENTEIGKITKDLLEENHEKSLLEESISDITNLMSKVFTFSIVLIGIYAIYAKINLAEFMELVSTIYLSLVPMHIMIIVALISLIVRKKMKESTIEIGELSSMQMLAQTNVVFVNKVGTLTEENMFVKKLFSDGEIMEINSESLEESKDNIDRMINIGLLCNDAKVNDAGKIDKGEVIERAIIEYGKENSLHKRILEREQERVFQVPEDWDKRVKTTLNRIEDKYRANVIGAVDKLLERCTHIMKNGMEVEITPKDIIDIRDADLALSEDSLYVVGFAYRNFGYQPSINENIESNLVFVGLMGFDNPLKENSVECIEYCKRLAVKPVVITDDNKIAANSVGKKLGILNKNDVALSGVEIDNMEDNELEKMVERVGIYSKISSKNKWKACSEFEKLGYNIAVTGNKFTDLPSFRAAKVGIATGKECTQITKNLGDVFIEDKDFGKLLSLIDTSRKLTRSIRDIILFNLVIAFIEFFSIIMVNIFFKQASIGFGEILWINFMPLVLCSLLIYTQNENIEGNSYEASYIDKRIFNKFNSGIILYIICVTALSVIGLIIQGKKGMFTGNIIIFTILNISPIMFSFYFVKLKDVIKNKMSSLIMVLNVIFYGVFFKISYSDYLMNLNKLLWDLKVIIVFLLIHIFLIKFIKETDIN</sequence>
<feature type="transmembrane region" description="Helical" evidence="7">
    <location>
        <begin position="702"/>
        <end position="722"/>
    </location>
</feature>
<dbReference type="SUPFAM" id="SSF56784">
    <property type="entry name" value="HAD-like"/>
    <property type="match status" value="1"/>
</dbReference>
<evidence type="ECO:0000256" key="1">
    <source>
        <dbReference type="ARBA" id="ARBA00004651"/>
    </source>
</evidence>